<feature type="domain" description="Polysaccharide biosynthesis enzyme WcbI" evidence="2">
    <location>
        <begin position="5"/>
        <end position="214"/>
    </location>
</feature>
<keyword evidence="4" id="KW-1185">Reference proteome</keyword>
<sequence>MKKRCAIFANCQRQLIETFLQSSDEFVEEYCFERIPYTYEAVYQNLEVSEEVLARTDLFIYQPLGEKYGELSTDRLVTKLRPNCITISFPYLYFKGYYPQDIDNPLAKPEAGYPFGRFPYGDRNIINFVEAGKSRAEIIERLTQPDFYDQAFLLNLVEETLQELTRREKETDIKIATLIRQRYQHELLFYTVNHPSNTIGREVVNQMLQILKLPLLKKPPEFRLFSLEGLTAMSFAVRVANRMRRMIDLKPVPNPYREVFGDNQIPLYPSVIQQLNLTGVPINHRYRQGQQKLTFAEYVAAYLTQYD</sequence>
<protein>
    <recommendedName>
        <fullName evidence="2">Polysaccharide biosynthesis enzyme WcbI domain-containing protein</fullName>
    </recommendedName>
</protein>
<name>A0A1Z4JBK3_LEPBY</name>
<gene>
    <name evidence="3" type="ORF">NIES2135_08970</name>
</gene>
<dbReference type="EMBL" id="AP018203">
    <property type="protein sequence ID" value="BAY54083.1"/>
    <property type="molecule type" value="Genomic_DNA"/>
</dbReference>
<evidence type="ECO:0000259" key="2">
    <source>
        <dbReference type="Pfam" id="PF18588"/>
    </source>
</evidence>
<dbReference type="AlphaFoldDB" id="A0A1Z4JBK3"/>
<keyword evidence="1" id="KW-0175">Coiled coil</keyword>
<dbReference type="Proteomes" id="UP000217895">
    <property type="component" value="Chromosome"/>
</dbReference>
<evidence type="ECO:0000256" key="1">
    <source>
        <dbReference type="SAM" id="Coils"/>
    </source>
</evidence>
<evidence type="ECO:0000313" key="3">
    <source>
        <dbReference type="EMBL" id="BAY54083.1"/>
    </source>
</evidence>
<organism evidence="3 4">
    <name type="scientific">Leptolyngbya boryana NIES-2135</name>
    <dbReference type="NCBI Taxonomy" id="1973484"/>
    <lineage>
        <taxon>Bacteria</taxon>
        <taxon>Bacillati</taxon>
        <taxon>Cyanobacteriota</taxon>
        <taxon>Cyanophyceae</taxon>
        <taxon>Leptolyngbyales</taxon>
        <taxon>Leptolyngbyaceae</taxon>
        <taxon>Leptolyngbya group</taxon>
        <taxon>Leptolyngbya</taxon>
    </lineage>
</organism>
<dbReference type="Pfam" id="PF18588">
    <property type="entry name" value="WcbI"/>
    <property type="match status" value="1"/>
</dbReference>
<dbReference type="Gene3D" id="3.40.50.12080">
    <property type="match status" value="2"/>
</dbReference>
<feature type="coiled-coil region" evidence="1">
    <location>
        <begin position="154"/>
        <end position="181"/>
    </location>
</feature>
<accession>A0A1Z4JBK3</accession>
<evidence type="ECO:0000313" key="4">
    <source>
        <dbReference type="Proteomes" id="UP000217895"/>
    </source>
</evidence>
<dbReference type="InterPro" id="IPR041307">
    <property type="entry name" value="WcbI"/>
</dbReference>
<proteinExistence type="predicted"/>
<reference evidence="3 4" key="1">
    <citation type="submission" date="2017-06" db="EMBL/GenBank/DDBJ databases">
        <title>Genome sequencing of cyanobaciteial culture collection at National Institute for Environmental Studies (NIES).</title>
        <authorList>
            <person name="Hirose Y."/>
            <person name="Shimura Y."/>
            <person name="Fujisawa T."/>
            <person name="Nakamura Y."/>
            <person name="Kawachi M."/>
        </authorList>
    </citation>
    <scope>NUCLEOTIDE SEQUENCE [LARGE SCALE GENOMIC DNA]</scope>
    <source>
        <strain evidence="3 4">NIES-2135</strain>
    </source>
</reference>